<accession>A0A8S5T8E9</accession>
<protein>
    <submittedName>
        <fullName evidence="1">Uncharacterized protein</fullName>
    </submittedName>
</protein>
<organism evidence="1">
    <name type="scientific">Podoviridae sp. ctU557</name>
    <dbReference type="NCBI Taxonomy" id="2827736"/>
    <lineage>
        <taxon>Viruses</taxon>
        <taxon>Duplodnaviria</taxon>
        <taxon>Heunggongvirae</taxon>
        <taxon>Uroviricota</taxon>
        <taxon>Caudoviricetes</taxon>
    </lineage>
</organism>
<sequence length="74" mass="8324">MKVYIEEIEELSAHGVTTYSLVQGMSVYRADVRASGIEIVSRNMDTGESTPLGNNSEKYKELVRALVPELYKEK</sequence>
<reference evidence="1" key="1">
    <citation type="journal article" date="2021" name="Proc. Natl. Acad. Sci. U.S.A.">
        <title>A Catalog of Tens of Thousands of Viruses from Human Metagenomes Reveals Hidden Associations with Chronic Diseases.</title>
        <authorList>
            <person name="Tisza M.J."/>
            <person name="Buck C.B."/>
        </authorList>
    </citation>
    <scope>NUCLEOTIDE SEQUENCE</scope>
    <source>
        <strain evidence="1">CtU557</strain>
    </source>
</reference>
<dbReference type="EMBL" id="BK032771">
    <property type="protein sequence ID" value="DAF59529.1"/>
    <property type="molecule type" value="Genomic_DNA"/>
</dbReference>
<evidence type="ECO:0000313" key="1">
    <source>
        <dbReference type="EMBL" id="DAF59529.1"/>
    </source>
</evidence>
<name>A0A8S5T8E9_9CAUD</name>
<proteinExistence type="predicted"/>